<evidence type="ECO:0000256" key="4">
    <source>
        <dbReference type="NCBIfam" id="TIGR00655"/>
    </source>
</evidence>
<dbReference type="GO" id="GO:0008864">
    <property type="term" value="F:formyltetrahydrofolate deformylase activity"/>
    <property type="evidence" value="ECO:0007669"/>
    <property type="project" value="UniProtKB-EC"/>
</dbReference>
<comment type="catalytic activity">
    <reaction evidence="3">
        <text>(6R)-10-formyltetrahydrofolate + H2O = (6S)-5,6,7,8-tetrahydrofolate + formate + H(+)</text>
        <dbReference type="Rhea" id="RHEA:19833"/>
        <dbReference type="ChEBI" id="CHEBI:15377"/>
        <dbReference type="ChEBI" id="CHEBI:15378"/>
        <dbReference type="ChEBI" id="CHEBI:15740"/>
        <dbReference type="ChEBI" id="CHEBI:57453"/>
        <dbReference type="ChEBI" id="CHEBI:195366"/>
        <dbReference type="EC" id="3.5.1.10"/>
    </reaction>
</comment>
<dbReference type="NCBIfam" id="TIGR00655">
    <property type="entry name" value="PurU"/>
    <property type="match status" value="1"/>
</dbReference>
<evidence type="ECO:0000256" key="1">
    <source>
        <dbReference type="ARBA" id="ARBA00022563"/>
    </source>
</evidence>
<dbReference type="RefSeq" id="WP_319952269.1">
    <property type="nucleotide sequence ID" value="NZ_JAXAVX010000001.1"/>
</dbReference>
<dbReference type="Pfam" id="PF01842">
    <property type="entry name" value="ACT"/>
    <property type="match status" value="1"/>
</dbReference>
<dbReference type="EC" id="3.5.1.10" evidence="3 4"/>
<evidence type="ECO:0000313" key="6">
    <source>
        <dbReference type="EMBL" id="MDX8150116.1"/>
    </source>
</evidence>
<comment type="function">
    <text evidence="3">Catalyzes the hydrolysis of 10-formyltetrahydrofolate (formyl-FH4) to formate and tetrahydrofolate (FH4).</text>
</comment>
<dbReference type="PIRSF" id="PIRSF036480">
    <property type="entry name" value="FormyFH4_hydr"/>
    <property type="match status" value="1"/>
</dbReference>
<comment type="caution">
    <text evidence="6">The sequence shown here is derived from an EMBL/GenBank/DDBJ whole genome shotgun (WGS) entry which is preliminary data.</text>
</comment>
<dbReference type="Pfam" id="PF00551">
    <property type="entry name" value="Formyl_trans_N"/>
    <property type="match status" value="1"/>
</dbReference>
<dbReference type="InterPro" id="IPR045865">
    <property type="entry name" value="ACT-like_dom_sf"/>
</dbReference>
<dbReference type="EMBL" id="JAXAVX010000001">
    <property type="protein sequence ID" value="MDX8150116.1"/>
    <property type="molecule type" value="Genomic_DNA"/>
</dbReference>
<proteinExistence type="inferred from homology"/>
<dbReference type="PROSITE" id="PS51671">
    <property type="entry name" value="ACT"/>
    <property type="match status" value="1"/>
</dbReference>
<keyword evidence="3" id="KW-0658">Purine biosynthesis</keyword>
<dbReference type="InterPro" id="IPR002376">
    <property type="entry name" value="Formyl_transf_N"/>
</dbReference>
<dbReference type="InterPro" id="IPR036477">
    <property type="entry name" value="Formyl_transf_N_sf"/>
</dbReference>
<dbReference type="SUPFAM" id="SSF53328">
    <property type="entry name" value="Formyltransferase"/>
    <property type="match status" value="1"/>
</dbReference>
<dbReference type="CDD" id="cd08648">
    <property type="entry name" value="FMT_core_Formyl-FH4-Hydrolase_C"/>
    <property type="match status" value="1"/>
</dbReference>
<organism evidence="6 7">
    <name type="scientific">Patulibacter brassicae</name>
    <dbReference type="NCBI Taxonomy" id="1705717"/>
    <lineage>
        <taxon>Bacteria</taxon>
        <taxon>Bacillati</taxon>
        <taxon>Actinomycetota</taxon>
        <taxon>Thermoleophilia</taxon>
        <taxon>Solirubrobacterales</taxon>
        <taxon>Patulibacteraceae</taxon>
        <taxon>Patulibacter</taxon>
    </lineage>
</organism>
<dbReference type="InterPro" id="IPR044074">
    <property type="entry name" value="PurU_ACT"/>
</dbReference>
<evidence type="ECO:0000313" key="7">
    <source>
        <dbReference type="Proteomes" id="UP001277761"/>
    </source>
</evidence>
<comment type="similarity">
    <text evidence="3">Belongs to the PurU family.</text>
</comment>
<comment type="pathway">
    <text evidence="3">Purine metabolism; IMP biosynthesis via de novo pathway; formate from 10-formyl-5,6,7,8-tetrahydrofolate: step 1/1.</text>
</comment>
<gene>
    <name evidence="3 6" type="primary">purU</name>
    <name evidence="6" type="ORF">SK069_00795</name>
</gene>
<dbReference type="PANTHER" id="PTHR42706">
    <property type="entry name" value="FORMYLTETRAHYDROFOLATE DEFORMYLASE"/>
    <property type="match status" value="1"/>
</dbReference>
<dbReference type="InterPro" id="IPR004810">
    <property type="entry name" value="PurU"/>
</dbReference>
<evidence type="ECO:0000259" key="5">
    <source>
        <dbReference type="PROSITE" id="PS51671"/>
    </source>
</evidence>
<keyword evidence="7" id="KW-1185">Reference proteome</keyword>
<evidence type="ECO:0000256" key="3">
    <source>
        <dbReference type="HAMAP-Rule" id="MF_01927"/>
    </source>
</evidence>
<feature type="domain" description="ACT" evidence="5">
    <location>
        <begin position="18"/>
        <end position="99"/>
    </location>
</feature>
<dbReference type="CDD" id="cd04875">
    <property type="entry name" value="ACT_F4HF-DF"/>
    <property type="match status" value="1"/>
</dbReference>
<reference evidence="6 7" key="1">
    <citation type="submission" date="2023-11" db="EMBL/GenBank/DDBJ databases">
        <authorList>
            <person name="Xu M."/>
            <person name="Jiang T."/>
        </authorList>
    </citation>
    <scope>NUCLEOTIDE SEQUENCE [LARGE SCALE GENOMIC DNA]</scope>
    <source>
        <strain evidence="6 7">SD</strain>
    </source>
</reference>
<name>A0ABU4VE95_9ACTN</name>
<dbReference type="Gene3D" id="3.40.50.170">
    <property type="entry name" value="Formyl transferase, N-terminal domain"/>
    <property type="match status" value="1"/>
</dbReference>
<sequence length="295" mass="32002">MSQPAASASPPAVADVGRLLVRCPDRPGIVAAVSGLLHAHGANIAQSDQYSTSLEGGTFLMRVVFHLEELGARRPALEAELAEVADRYAMRWTLHDAAVPKRAAILVSREDHCLMDLLWRHRRGELDLDVRLVASNHPDLGEDVGAFGLPFHHVPVTPGTKPQAEERLLELLAGEVDVVILARYMQILSGDLLTRLGVPVINIHHSFLPAFVGANPYARARDRGVKLVGATAHYVTEELDAGPIIEQDVARVSHRDDVPALVAVGRDIERTVLARAVAWHAADRVIVHDGTTVVL</sequence>
<dbReference type="InterPro" id="IPR041729">
    <property type="entry name" value="Formyl-FH4-Hydrolase_C"/>
</dbReference>
<dbReference type="HAMAP" id="MF_01927">
    <property type="entry name" value="PurU"/>
    <property type="match status" value="1"/>
</dbReference>
<dbReference type="PRINTS" id="PR01575">
    <property type="entry name" value="FFH4HYDRLASE"/>
</dbReference>
<dbReference type="Gene3D" id="3.30.70.260">
    <property type="match status" value="1"/>
</dbReference>
<dbReference type="NCBIfam" id="NF004684">
    <property type="entry name" value="PRK06027.1"/>
    <property type="match status" value="1"/>
</dbReference>
<accession>A0ABU4VE95</accession>
<feature type="active site" evidence="3">
    <location>
        <position position="240"/>
    </location>
</feature>
<keyword evidence="2 3" id="KW-0378">Hydrolase</keyword>
<keyword evidence="1 3" id="KW-0554">One-carbon metabolism</keyword>
<dbReference type="Proteomes" id="UP001277761">
    <property type="component" value="Unassembled WGS sequence"/>
</dbReference>
<dbReference type="InterPro" id="IPR002912">
    <property type="entry name" value="ACT_dom"/>
</dbReference>
<dbReference type="SUPFAM" id="SSF55021">
    <property type="entry name" value="ACT-like"/>
    <property type="match status" value="1"/>
</dbReference>
<protein>
    <recommendedName>
        <fullName evidence="3 4">Formyltetrahydrofolate deformylase</fullName>
        <ecNumber evidence="3 4">3.5.1.10</ecNumber>
    </recommendedName>
    <alternativeName>
        <fullName evidence="3">Formyl-FH(4) hydrolase</fullName>
    </alternativeName>
</protein>
<dbReference type="PANTHER" id="PTHR42706:SF1">
    <property type="entry name" value="FORMYLTETRAHYDROFOLATE DEFORMYLASE 2, MITOCHONDRIAL"/>
    <property type="match status" value="1"/>
</dbReference>
<evidence type="ECO:0000256" key="2">
    <source>
        <dbReference type="ARBA" id="ARBA00022801"/>
    </source>
</evidence>